<accession>A0A0P1GRN0</accession>
<evidence type="ECO:0000313" key="4">
    <source>
        <dbReference type="Proteomes" id="UP000051681"/>
    </source>
</evidence>
<reference evidence="3 4" key="1">
    <citation type="submission" date="2015-09" db="EMBL/GenBank/DDBJ databases">
        <authorList>
            <consortium name="Swine Surveillance"/>
        </authorList>
    </citation>
    <scope>NUCLEOTIDE SEQUENCE [LARGE SCALE GENOMIC DNA]</scope>
    <source>
        <strain evidence="3 4">CECT 8383</strain>
    </source>
</reference>
<name>A0A0P1GRN0_9RHOB</name>
<protein>
    <submittedName>
        <fullName evidence="3">Glycosyltransferase family 25 (LPS biosynthesis protein)</fullName>
    </submittedName>
</protein>
<dbReference type="EMBL" id="CYSF01000012">
    <property type="protein sequence ID" value="CUH85150.1"/>
    <property type="molecule type" value="Genomic_DNA"/>
</dbReference>
<sequence>MSIATFVVNLDADTERLGETRRQLQAAGVEFTRIAAVNGKQVEKTCAQPALEQAGRQLTCGEVGCFLSHRLAAQAFLDSDAEIGLVLEDDLAVQPHAKATLDALARDWRRQSIWDIANLARPAKHRFTQLPASQWTGPKPIFRAHYMPVTTAAIAWTRGGATEFLLRTQTFGLPVDVFIQRWVAETNRGLAMLEPPFASRDDDSTIGYDGRRRQPPFSRASRQRFKRLLRNHAAAARNEKETRKRAK</sequence>
<dbReference type="AlphaFoldDB" id="A0A0P1GRN0"/>
<gene>
    <name evidence="3" type="ORF">TM5383_02378</name>
</gene>
<dbReference type="Pfam" id="PF01755">
    <property type="entry name" value="Glyco_transf_25"/>
    <property type="match status" value="1"/>
</dbReference>
<keyword evidence="4" id="KW-1185">Reference proteome</keyword>
<dbReference type="GO" id="GO:0016740">
    <property type="term" value="F:transferase activity"/>
    <property type="evidence" value="ECO:0007669"/>
    <property type="project" value="UniProtKB-KW"/>
</dbReference>
<dbReference type="RefSeq" id="WP_058319227.1">
    <property type="nucleotide sequence ID" value="NZ_CYSF01000012.1"/>
</dbReference>
<dbReference type="CDD" id="cd06532">
    <property type="entry name" value="Glyco_transf_25"/>
    <property type="match status" value="1"/>
</dbReference>
<evidence type="ECO:0000259" key="2">
    <source>
        <dbReference type="Pfam" id="PF01755"/>
    </source>
</evidence>
<evidence type="ECO:0000313" key="3">
    <source>
        <dbReference type="EMBL" id="CUH85150.1"/>
    </source>
</evidence>
<organism evidence="3 4">
    <name type="scientific">Thalassovita mediterranea</name>
    <dbReference type="NCBI Taxonomy" id="340021"/>
    <lineage>
        <taxon>Bacteria</taxon>
        <taxon>Pseudomonadati</taxon>
        <taxon>Pseudomonadota</taxon>
        <taxon>Alphaproteobacteria</taxon>
        <taxon>Rhodobacterales</taxon>
        <taxon>Roseobacteraceae</taxon>
        <taxon>Thalassovita</taxon>
    </lineage>
</organism>
<dbReference type="Proteomes" id="UP000051681">
    <property type="component" value="Unassembled WGS sequence"/>
</dbReference>
<evidence type="ECO:0000256" key="1">
    <source>
        <dbReference type="SAM" id="MobiDB-lite"/>
    </source>
</evidence>
<proteinExistence type="predicted"/>
<dbReference type="InterPro" id="IPR002654">
    <property type="entry name" value="Glyco_trans_25"/>
</dbReference>
<feature type="domain" description="Glycosyl transferase family 25" evidence="2">
    <location>
        <begin position="4"/>
        <end position="177"/>
    </location>
</feature>
<feature type="region of interest" description="Disordered" evidence="1">
    <location>
        <begin position="202"/>
        <end position="224"/>
    </location>
</feature>
<keyword evidence="3" id="KW-0808">Transferase</keyword>
<dbReference type="STRING" id="340021.TM5383_02378"/>